<organism evidence="1 2">
    <name type="scientific">Entomophthora muscae</name>
    <dbReference type="NCBI Taxonomy" id="34485"/>
    <lineage>
        <taxon>Eukaryota</taxon>
        <taxon>Fungi</taxon>
        <taxon>Fungi incertae sedis</taxon>
        <taxon>Zoopagomycota</taxon>
        <taxon>Entomophthoromycotina</taxon>
        <taxon>Entomophthoromycetes</taxon>
        <taxon>Entomophthorales</taxon>
        <taxon>Entomophthoraceae</taxon>
        <taxon>Entomophthora</taxon>
    </lineage>
</organism>
<accession>A0ACC2US49</accession>
<proteinExistence type="predicted"/>
<keyword evidence="2" id="KW-1185">Reference proteome</keyword>
<name>A0ACC2US49_9FUNG</name>
<evidence type="ECO:0000313" key="2">
    <source>
        <dbReference type="Proteomes" id="UP001165960"/>
    </source>
</evidence>
<reference evidence="1" key="1">
    <citation type="submission" date="2022-04" db="EMBL/GenBank/DDBJ databases">
        <title>Genome of the entomopathogenic fungus Entomophthora muscae.</title>
        <authorList>
            <person name="Elya C."/>
            <person name="Lovett B.R."/>
            <person name="Lee E."/>
            <person name="Macias A.M."/>
            <person name="Hajek A.E."/>
            <person name="De Bivort B.L."/>
            <person name="Kasson M.T."/>
            <person name="De Fine Licht H.H."/>
            <person name="Stajich J.E."/>
        </authorList>
    </citation>
    <scope>NUCLEOTIDE SEQUENCE</scope>
    <source>
        <strain evidence="1">Berkeley</strain>
    </source>
</reference>
<gene>
    <name evidence="1" type="ORF">DSO57_1010981</name>
</gene>
<evidence type="ECO:0000313" key="1">
    <source>
        <dbReference type="EMBL" id="KAJ9089609.1"/>
    </source>
</evidence>
<comment type="caution">
    <text evidence="1">The sequence shown here is derived from an EMBL/GenBank/DDBJ whole genome shotgun (WGS) entry which is preliminary data.</text>
</comment>
<dbReference type="Proteomes" id="UP001165960">
    <property type="component" value="Unassembled WGS sequence"/>
</dbReference>
<sequence>MGKIMHGQQLTTPPITTITCFIGNEIEAHFGQPKLFIGDGVPKLAGHFMKVYSTKNALQ</sequence>
<dbReference type="EMBL" id="QTSX02000037">
    <property type="protein sequence ID" value="KAJ9089609.1"/>
    <property type="molecule type" value="Genomic_DNA"/>
</dbReference>
<protein>
    <submittedName>
        <fullName evidence="1">Uncharacterized protein</fullName>
    </submittedName>
</protein>